<dbReference type="Proteomes" id="UP000643405">
    <property type="component" value="Unassembled WGS sequence"/>
</dbReference>
<dbReference type="EMBL" id="JACVVX010000015">
    <property type="protein sequence ID" value="MBD0417491.1"/>
    <property type="molecule type" value="Genomic_DNA"/>
</dbReference>
<comment type="caution">
    <text evidence="1">The sequence shown here is derived from an EMBL/GenBank/DDBJ whole genome shotgun (WGS) entry which is preliminary data.</text>
</comment>
<proteinExistence type="predicted"/>
<evidence type="ECO:0000313" key="2">
    <source>
        <dbReference type="Proteomes" id="UP000643405"/>
    </source>
</evidence>
<accession>A0A8J6U1Y4</accession>
<reference evidence="1" key="1">
    <citation type="submission" date="2020-09" db="EMBL/GenBank/DDBJ databases">
        <title>Genome seq and assembly of Tianweitania sp.</title>
        <authorList>
            <person name="Chhetri G."/>
        </authorList>
    </citation>
    <scope>NUCLEOTIDE SEQUENCE</scope>
    <source>
        <strain evidence="1">Rool2</strain>
    </source>
</reference>
<keyword evidence="2" id="KW-1185">Reference proteome</keyword>
<evidence type="ECO:0000313" key="1">
    <source>
        <dbReference type="EMBL" id="MBD0417491.1"/>
    </source>
</evidence>
<dbReference type="AlphaFoldDB" id="A0A8J6U1Y4"/>
<organism evidence="1 2">
    <name type="scientific">Oryzicola mucosus</name>
    <dbReference type="NCBI Taxonomy" id="2767425"/>
    <lineage>
        <taxon>Bacteria</taxon>
        <taxon>Pseudomonadati</taxon>
        <taxon>Pseudomonadota</taxon>
        <taxon>Alphaproteobacteria</taxon>
        <taxon>Hyphomicrobiales</taxon>
        <taxon>Phyllobacteriaceae</taxon>
        <taxon>Oryzicola</taxon>
    </lineage>
</organism>
<sequence length="104" mass="11020">MKLLLDVKGATEEQLVAGMAAAVEVFKAADMRPLTAAEGFFALEAWDDESFPEEDTYALTDEDSAAAAVWLAATKAALLACSVDGSEPEGTLELLIPEDDEPDL</sequence>
<gene>
    <name evidence="1" type="ORF">ICI42_22920</name>
</gene>
<protein>
    <submittedName>
        <fullName evidence="1">Uncharacterized protein</fullName>
    </submittedName>
</protein>
<name>A0A8J6U1Y4_9HYPH</name>
<dbReference type="RefSeq" id="WP_188166931.1">
    <property type="nucleotide sequence ID" value="NZ_JACVVX010000015.1"/>
</dbReference>